<name>A0ACC2M730_PERAE</name>
<protein>
    <submittedName>
        <fullName evidence="1">Uncharacterized protein</fullName>
    </submittedName>
</protein>
<proteinExistence type="predicted"/>
<reference evidence="1 2" key="1">
    <citation type="journal article" date="2022" name="Hortic Res">
        <title>A haplotype resolved chromosomal level avocado genome allows analysis of novel avocado genes.</title>
        <authorList>
            <person name="Nath O."/>
            <person name="Fletcher S.J."/>
            <person name="Hayward A."/>
            <person name="Shaw L.M."/>
            <person name="Masouleh A.K."/>
            <person name="Furtado A."/>
            <person name="Henry R.J."/>
            <person name="Mitter N."/>
        </authorList>
    </citation>
    <scope>NUCLEOTIDE SEQUENCE [LARGE SCALE GENOMIC DNA]</scope>
    <source>
        <strain evidence="2">cv. Hass</strain>
    </source>
</reference>
<gene>
    <name evidence="1" type="ORF">MRB53_018146</name>
</gene>
<organism evidence="1 2">
    <name type="scientific">Persea americana</name>
    <name type="common">Avocado</name>
    <dbReference type="NCBI Taxonomy" id="3435"/>
    <lineage>
        <taxon>Eukaryota</taxon>
        <taxon>Viridiplantae</taxon>
        <taxon>Streptophyta</taxon>
        <taxon>Embryophyta</taxon>
        <taxon>Tracheophyta</taxon>
        <taxon>Spermatophyta</taxon>
        <taxon>Magnoliopsida</taxon>
        <taxon>Magnoliidae</taxon>
        <taxon>Laurales</taxon>
        <taxon>Lauraceae</taxon>
        <taxon>Persea</taxon>
    </lineage>
</organism>
<evidence type="ECO:0000313" key="1">
    <source>
        <dbReference type="EMBL" id="KAJ8641452.1"/>
    </source>
</evidence>
<comment type="caution">
    <text evidence="1">The sequence shown here is derived from an EMBL/GenBank/DDBJ whole genome shotgun (WGS) entry which is preliminary data.</text>
</comment>
<keyword evidence="2" id="KW-1185">Reference proteome</keyword>
<sequence length="187" mass="20496">MPNSANRGFRRGQEEKGRIGKITEKSKSFHGQALAPPAVLRRPKTQPDLYSGRNMAGVSPAPVVEAPRLTKLLLNVTVQRSLGPVQVLMPPDATVGDLVREAVRSYGKEGRRPLLPTVDPAGFDLHYSQFSLESLDSKEKLIGLGSRNFFLCPKPLGCVMDSCSNQAQKASSKTGGPSWLRFMDFMR</sequence>
<dbReference type="EMBL" id="CM056813">
    <property type="protein sequence ID" value="KAJ8641452.1"/>
    <property type="molecule type" value="Genomic_DNA"/>
</dbReference>
<dbReference type="Proteomes" id="UP001234297">
    <property type="component" value="Chromosome 5"/>
</dbReference>
<accession>A0ACC2M730</accession>
<evidence type="ECO:0000313" key="2">
    <source>
        <dbReference type="Proteomes" id="UP001234297"/>
    </source>
</evidence>